<evidence type="ECO:0000313" key="2">
    <source>
        <dbReference type="EMBL" id="TCZ73506.1"/>
    </source>
</evidence>
<dbReference type="AlphaFoldDB" id="A0A4R4E231"/>
<dbReference type="RefSeq" id="WP_131851235.1">
    <property type="nucleotide sequence ID" value="NZ_SKFH01000006.1"/>
</dbReference>
<sequence length="72" mass="8575">MNELKQMAITLLFLAVAAIVLLQAALSLRQLAHGFRHDDVRKQRNSVYMIALCFMALVLLYRFWFWLMWQMD</sequence>
<evidence type="ECO:0000256" key="1">
    <source>
        <dbReference type="SAM" id="Phobius"/>
    </source>
</evidence>
<feature type="transmembrane region" description="Helical" evidence="1">
    <location>
        <begin position="6"/>
        <end position="26"/>
    </location>
</feature>
<name>A0A4R4E231_9BACT</name>
<feature type="transmembrane region" description="Helical" evidence="1">
    <location>
        <begin position="47"/>
        <end position="69"/>
    </location>
</feature>
<dbReference type="Proteomes" id="UP000295164">
    <property type="component" value="Unassembled WGS sequence"/>
</dbReference>
<reference evidence="2 3" key="1">
    <citation type="submission" date="2019-03" db="EMBL/GenBank/DDBJ databases">
        <authorList>
            <person name="Kim M.K.M."/>
        </authorList>
    </citation>
    <scope>NUCLEOTIDE SEQUENCE [LARGE SCALE GENOMIC DNA]</scope>
    <source>
        <strain evidence="2 3">17J68-15</strain>
    </source>
</reference>
<accession>A0A4R4E231</accession>
<keyword evidence="3" id="KW-1185">Reference proteome</keyword>
<comment type="caution">
    <text evidence="2">The sequence shown here is derived from an EMBL/GenBank/DDBJ whole genome shotgun (WGS) entry which is preliminary data.</text>
</comment>
<keyword evidence="1" id="KW-0472">Membrane</keyword>
<dbReference type="EMBL" id="SKFH01000006">
    <property type="protein sequence ID" value="TCZ73506.1"/>
    <property type="molecule type" value="Genomic_DNA"/>
</dbReference>
<keyword evidence="1" id="KW-0812">Transmembrane</keyword>
<keyword evidence="1" id="KW-1133">Transmembrane helix</keyword>
<gene>
    <name evidence="2" type="ORF">E0486_05970</name>
</gene>
<organism evidence="2 3">
    <name type="scientific">Flaviaesturariibacter aridisoli</name>
    <dbReference type="NCBI Taxonomy" id="2545761"/>
    <lineage>
        <taxon>Bacteria</taxon>
        <taxon>Pseudomonadati</taxon>
        <taxon>Bacteroidota</taxon>
        <taxon>Chitinophagia</taxon>
        <taxon>Chitinophagales</taxon>
        <taxon>Chitinophagaceae</taxon>
        <taxon>Flaviaestuariibacter</taxon>
    </lineage>
</organism>
<evidence type="ECO:0000313" key="3">
    <source>
        <dbReference type="Proteomes" id="UP000295164"/>
    </source>
</evidence>
<proteinExistence type="predicted"/>
<protein>
    <submittedName>
        <fullName evidence="2">Uncharacterized protein</fullName>
    </submittedName>
</protein>